<organism evidence="1 2">
    <name type="scientific">Ostreobium quekettii</name>
    <dbReference type="NCBI Taxonomy" id="121088"/>
    <lineage>
        <taxon>Eukaryota</taxon>
        <taxon>Viridiplantae</taxon>
        <taxon>Chlorophyta</taxon>
        <taxon>core chlorophytes</taxon>
        <taxon>Ulvophyceae</taxon>
        <taxon>TCBD clade</taxon>
        <taxon>Bryopsidales</taxon>
        <taxon>Ostreobineae</taxon>
        <taxon>Ostreobiaceae</taxon>
        <taxon>Ostreobium</taxon>
    </lineage>
</organism>
<proteinExistence type="predicted"/>
<name>A0A8S1JE11_9CHLO</name>
<accession>A0A8S1JE11</accession>
<dbReference type="Proteomes" id="UP000708148">
    <property type="component" value="Unassembled WGS sequence"/>
</dbReference>
<evidence type="ECO:0000313" key="2">
    <source>
        <dbReference type="Proteomes" id="UP000708148"/>
    </source>
</evidence>
<feature type="non-terminal residue" evidence="1">
    <location>
        <position position="238"/>
    </location>
</feature>
<evidence type="ECO:0000313" key="1">
    <source>
        <dbReference type="EMBL" id="CAD7704463.1"/>
    </source>
</evidence>
<reference evidence="1" key="1">
    <citation type="submission" date="2020-12" db="EMBL/GenBank/DDBJ databases">
        <authorList>
            <person name="Iha C."/>
        </authorList>
    </citation>
    <scope>NUCLEOTIDE SEQUENCE</scope>
</reference>
<gene>
    <name evidence="1" type="ORF">OSTQU699_LOCUS9818</name>
</gene>
<sequence>MGNGSALGPATVVACTRRGVLHAWFQVFPYSPHAEPVTQRALGLWTSGGSGARPAVRAMAARPLPTSGDPGFVCAVAGEDRSIVVFSGAGGDLDALQVLPPSEGGDGGWLRGVAASLLGGAGWRASRSPVLQVAILPVAAPRWRLLVLTEEALDSWLVPVDTTESADLTWSFNLLPALKSQLKERSELAMIGMAITSDTQHLVVGSTSQSGFSLHTLSIGGLGNPALLDFTPVEGVQW</sequence>
<protein>
    <submittedName>
        <fullName evidence="1">Uncharacterized protein</fullName>
    </submittedName>
</protein>
<comment type="caution">
    <text evidence="1">The sequence shown here is derived from an EMBL/GenBank/DDBJ whole genome shotgun (WGS) entry which is preliminary data.</text>
</comment>
<keyword evidence="2" id="KW-1185">Reference proteome</keyword>
<dbReference type="AlphaFoldDB" id="A0A8S1JE11"/>
<dbReference type="EMBL" id="CAJHUC010002860">
    <property type="protein sequence ID" value="CAD7704463.1"/>
    <property type="molecule type" value="Genomic_DNA"/>
</dbReference>